<reference evidence="2 3" key="1">
    <citation type="journal article" date="2025" name="Anaerobe">
        <title>Description of Anaerococcus kampingiae sp. nov., Anaerococcus groningensis sp. nov., Anaerococcus martiniensis sp. nov., and Anaerococcus cruorum sp. nov., isolated from human clinical specimens.</title>
        <authorList>
            <person name="Boiten K.E."/>
            <person name="Meijer J."/>
            <person name="van Wezel E.M."/>
            <person name="Veloo A.C.M."/>
        </authorList>
    </citation>
    <scope>NUCLEOTIDE SEQUENCE [LARGE SCALE GENOMIC DNA]</scope>
    <source>
        <strain evidence="2 3">ENR1011</strain>
    </source>
</reference>
<sequence>MKDDNIDIRGIKLTKGQAMAIVRFIIIIGVAIFYNYPPETIREDNLITYSNSPFLYGFHTMCIFLIITQVIKIFEDLIYNNEKVSK</sequence>
<protein>
    <submittedName>
        <fullName evidence="2">Uncharacterized protein</fullName>
    </submittedName>
</protein>
<dbReference type="Proteomes" id="UP001637993">
    <property type="component" value="Unassembled WGS sequence"/>
</dbReference>
<accession>A0ABW9MZE5</accession>
<proteinExistence type="predicted"/>
<feature type="transmembrane region" description="Helical" evidence="1">
    <location>
        <begin position="56"/>
        <end position="74"/>
    </location>
</feature>
<organism evidence="2 3">
    <name type="scientific">Anaerococcus groningensis</name>
    <dbReference type="NCBI Taxonomy" id="3115616"/>
    <lineage>
        <taxon>Bacteria</taxon>
        <taxon>Bacillati</taxon>
        <taxon>Bacillota</taxon>
        <taxon>Tissierellia</taxon>
        <taxon>Tissierellales</taxon>
        <taxon>Peptoniphilaceae</taxon>
        <taxon>Anaerococcus</taxon>
    </lineage>
</organism>
<feature type="transmembrane region" description="Helical" evidence="1">
    <location>
        <begin position="20"/>
        <end position="36"/>
    </location>
</feature>
<evidence type="ECO:0000313" key="2">
    <source>
        <dbReference type="EMBL" id="MFO3717188.1"/>
    </source>
</evidence>
<keyword evidence="1" id="KW-1133">Transmembrane helix</keyword>
<keyword evidence="1" id="KW-0472">Membrane</keyword>
<dbReference type="EMBL" id="JBGMEG010000003">
    <property type="protein sequence ID" value="MFO3717188.1"/>
    <property type="molecule type" value="Genomic_DNA"/>
</dbReference>
<evidence type="ECO:0000256" key="1">
    <source>
        <dbReference type="SAM" id="Phobius"/>
    </source>
</evidence>
<dbReference type="RefSeq" id="WP_410023774.1">
    <property type="nucleotide sequence ID" value="NZ_JBGMEG010000003.1"/>
</dbReference>
<keyword evidence="1" id="KW-0812">Transmembrane</keyword>
<gene>
    <name evidence="2" type="ORF">AB9Q04_02340</name>
</gene>
<keyword evidence="3" id="KW-1185">Reference proteome</keyword>
<comment type="caution">
    <text evidence="2">The sequence shown here is derived from an EMBL/GenBank/DDBJ whole genome shotgun (WGS) entry which is preliminary data.</text>
</comment>
<evidence type="ECO:0000313" key="3">
    <source>
        <dbReference type="Proteomes" id="UP001637993"/>
    </source>
</evidence>
<name>A0ABW9MZE5_9FIRM</name>